<dbReference type="AlphaFoldDB" id="A0A9Q1D0X2"/>
<dbReference type="EMBL" id="JAFJMO010000015">
    <property type="protein sequence ID" value="KAJ8255570.1"/>
    <property type="molecule type" value="Genomic_DNA"/>
</dbReference>
<gene>
    <name evidence="2" type="ORF">COCON_G00194340</name>
</gene>
<keyword evidence="3" id="KW-1185">Reference proteome</keyword>
<evidence type="ECO:0000256" key="1">
    <source>
        <dbReference type="SAM" id="MobiDB-lite"/>
    </source>
</evidence>
<reference evidence="2" key="1">
    <citation type="journal article" date="2023" name="Science">
        <title>Genome structures resolve the early diversification of teleost fishes.</title>
        <authorList>
            <person name="Parey E."/>
            <person name="Louis A."/>
            <person name="Montfort J."/>
            <person name="Bouchez O."/>
            <person name="Roques C."/>
            <person name="Iampietro C."/>
            <person name="Lluch J."/>
            <person name="Castinel A."/>
            <person name="Donnadieu C."/>
            <person name="Desvignes T."/>
            <person name="Floi Bucao C."/>
            <person name="Jouanno E."/>
            <person name="Wen M."/>
            <person name="Mejri S."/>
            <person name="Dirks R."/>
            <person name="Jansen H."/>
            <person name="Henkel C."/>
            <person name="Chen W.J."/>
            <person name="Zahm M."/>
            <person name="Cabau C."/>
            <person name="Klopp C."/>
            <person name="Thompson A.W."/>
            <person name="Robinson-Rechavi M."/>
            <person name="Braasch I."/>
            <person name="Lecointre G."/>
            <person name="Bobe J."/>
            <person name="Postlethwait J.H."/>
            <person name="Berthelot C."/>
            <person name="Roest Crollius H."/>
            <person name="Guiguen Y."/>
        </authorList>
    </citation>
    <scope>NUCLEOTIDE SEQUENCE</scope>
    <source>
        <strain evidence="2">Concon-B</strain>
    </source>
</reference>
<name>A0A9Q1D0X2_CONCO</name>
<feature type="compositionally biased region" description="Basic and acidic residues" evidence="1">
    <location>
        <begin position="73"/>
        <end position="84"/>
    </location>
</feature>
<organism evidence="2 3">
    <name type="scientific">Conger conger</name>
    <name type="common">Conger eel</name>
    <name type="synonym">Muraena conger</name>
    <dbReference type="NCBI Taxonomy" id="82655"/>
    <lineage>
        <taxon>Eukaryota</taxon>
        <taxon>Metazoa</taxon>
        <taxon>Chordata</taxon>
        <taxon>Craniata</taxon>
        <taxon>Vertebrata</taxon>
        <taxon>Euteleostomi</taxon>
        <taxon>Actinopterygii</taxon>
        <taxon>Neopterygii</taxon>
        <taxon>Teleostei</taxon>
        <taxon>Anguilliformes</taxon>
        <taxon>Congridae</taxon>
        <taxon>Conger</taxon>
    </lineage>
</organism>
<protein>
    <submittedName>
        <fullName evidence="2">Uncharacterized protein</fullName>
    </submittedName>
</protein>
<evidence type="ECO:0000313" key="3">
    <source>
        <dbReference type="Proteomes" id="UP001152803"/>
    </source>
</evidence>
<comment type="caution">
    <text evidence="2">The sequence shown here is derived from an EMBL/GenBank/DDBJ whole genome shotgun (WGS) entry which is preliminary data.</text>
</comment>
<feature type="compositionally biased region" description="Low complexity" evidence="1">
    <location>
        <begin position="94"/>
        <end position="114"/>
    </location>
</feature>
<evidence type="ECO:0000313" key="2">
    <source>
        <dbReference type="EMBL" id="KAJ8255570.1"/>
    </source>
</evidence>
<feature type="region of interest" description="Disordered" evidence="1">
    <location>
        <begin position="73"/>
        <end position="114"/>
    </location>
</feature>
<sequence length="114" mass="12182">MRVLVFFTGAVSALSPSGSPRRPKAWERAVLQQDVVGTRVPAIAYQQLPPPRRLLQGDKATGQAAFVFVPQKTDHARPPSEEGTPHAPILPASVPAQPWPATTTVPAATIRTTV</sequence>
<dbReference type="Proteomes" id="UP001152803">
    <property type="component" value="Unassembled WGS sequence"/>
</dbReference>
<proteinExistence type="predicted"/>
<accession>A0A9Q1D0X2</accession>